<name>A0A9I9CYA8_CUCME</name>
<protein>
    <submittedName>
        <fullName evidence="2">Uncharacterized protein</fullName>
    </submittedName>
</protein>
<evidence type="ECO:0000256" key="1">
    <source>
        <dbReference type="SAM" id="MobiDB-lite"/>
    </source>
</evidence>
<sequence length="423" mass="47527">MSVIGWYGPLIDLSEAALHVGGFVQLLVFIHRSTPVEYKLTSGGDVIRTDIKVADDTRSFFSVSLWQKKMAAAAIPGDVVLLQSKLRHVKLRKFGDSTEATTVHCSSLECIIHPYETLVSEGVDELTANCRAGLAAKEKLRKVVEWAKGAGSTFHNIRLPSDQKTNQFFRNWKLPEKGMSRDYLLLSEVSCLTESCKVIFDASIGEIFLLTPWMNLDELRKEKLFVSRRLSNDEDFGLAEDLICTGCQLCGSPLGLENGYERSVDNQISVPLCCSKSLNRLHVVSMIYRPFMLYVWVESEYLPLLVKNQAAEILFGNIKAEKIYSHYSWHKSNSHPNTNAVSESSHSSAPIGNSPRAFENGERPSKTLYQIWLILLKMLLEQGKNSPLKFEVTVNTSMDKENGRFEMVSSTFPCSLLINRSLD</sequence>
<dbReference type="PANTHER" id="PTHR38542">
    <property type="entry name" value="OS04G0450500 PROTEIN"/>
    <property type="match status" value="1"/>
</dbReference>
<reference evidence="2" key="1">
    <citation type="submission" date="2023-03" db="UniProtKB">
        <authorList>
            <consortium name="EnsemblPlants"/>
        </authorList>
    </citation>
    <scope>IDENTIFICATION</scope>
</reference>
<dbReference type="EnsemblPlants" id="MELO3C010459.2.1">
    <property type="protein sequence ID" value="MELO3C010459.2.1"/>
    <property type="gene ID" value="MELO3C010459.2"/>
</dbReference>
<feature type="compositionally biased region" description="Polar residues" evidence="1">
    <location>
        <begin position="335"/>
        <end position="351"/>
    </location>
</feature>
<evidence type="ECO:0000313" key="2">
    <source>
        <dbReference type="EnsemblPlants" id="MELO3C010459.2.1"/>
    </source>
</evidence>
<feature type="region of interest" description="Disordered" evidence="1">
    <location>
        <begin position="335"/>
        <end position="361"/>
    </location>
</feature>
<accession>A0A9I9CYA8</accession>
<dbReference type="AlphaFoldDB" id="A0A9I9CYA8"/>
<organism evidence="2">
    <name type="scientific">Cucumis melo</name>
    <name type="common">Muskmelon</name>
    <dbReference type="NCBI Taxonomy" id="3656"/>
    <lineage>
        <taxon>Eukaryota</taxon>
        <taxon>Viridiplantae</taxon>
        <taxon>Streptophyta</taxon>
        <taxon>Embryophyta</taxon>
        <taxon>Tracheophyta</taxon>
        <taxon>Spermatophyta</taxon>
        <taxon>Magnoliopsida</taxon>
        <taxon>eudicotyledons</taxon>
        <taxon>Gunneridae</taxon>
        <taxon>Pentapetalae</taxon>
        <taxon>rosids</taxon>
        <taxon>fabids</taxon>
        <taxon>Cucurbitales</taxon>
        <taxon>Cucurbitaceae</taxon>
        <taxon>Benincaseae</taxon>
        <taxon>Cucumis</taxon>
    </lineage>
</organism>
<proteinExistence type="predicted"/>
<dbReference type="PANTHER" id="PTHR38542:SF2">
    <property type="entry name" value="REPLICATION FACTOR A C-TERMINAL DOMAIN-CONTAINING PROTEIN"/>
    <property type="match status" value="1"/>
</dbReference>
<dbReference type="Gramene" id="MELO3C010459.2.1">
    <property type="protein sequence ID" value="MELO3C010459.2.1"/>
    <property type="gene ID" value="MELO3C010459.2"/>
</dbReference>